<name>A0A9Q1IL38_SYNKA</name>
<proteinExistence type="predicted"/>
<accession>A0A9Q1IL38</accession>
<evidence type="ECO:0000313" key="2">
    <source>
        <dbReference type="Proteomes" id="UP001152622"/>
    </source>
</evidence>
<evidence type="ECO:0000313" key="1">
    <source>
        <dbReference type="EMBL" id="KAJ8345865.1"/>
    </source>
</evidence>
<protein>
    <submittedName>
        <fullName evidence="1">Uncharacterized protein</fullName>
    </submittedName>
</protein>
<dbReference type="AlphaFoldDB" id="A0A9Q1IL38"/>
<comment type="caution">
    <text evidence="1">The sequence shown here is derived from an EMBL/GenBank/DDBJ whole genome shotgun (WGS) entry which is preliminary data.</text>
</comment>
<dbReference type="EMBL" id="JAINUF010000012">
    <property type="protein sequence ID" value="KAJ8345865.1"/>
    <property type="molecule type" value="Genomic_DNA"/>
</dbReference>
<gene>
    <name evidence="1" type="ORF">SKAU_G00300580</name>
</gene>
<dbReference type="Proteomes" id="UP001152622">
    <property type="component" value="Chromosome 12"/>
</dbReference>
<reference evidence="1" key="1">
    <citation type="journal article" date="2023" name="Science">
        <title>Genome structures resolve the early diversification of teleost fishes.</title>
        <authorList>
            <person name="Parey E."/>
            <person name="Louis A."/>
            <person name="Montfort J."/>
            <person name="Bouchez O."/>
            <person name="Roques C."/>
            <person name="Iampietro C."/>
            <person name="Lluch J."/>
            <person name="Castinel A."/>
            <person name="Donnadieu C."/>
            <person name="Desvignes T."/>
            <person name="Floi Bucao C."/>
            <person name="Jouanno E."/>
            <person name="Wen M."/>
            <person name="Mejri S."/>
            <person name="Dirks R."/>
            <person name="Jansen H."/>
            <person name="Henkel C."/>
            <person name="Chen W.J."/>
            <person name="Zahm M."/>
            <person name="Cabau C."/>
            <person name="Klopp C."/>
            <person name="Thompson A.W."/>
            <person name="Robinson-Rechavi M."/>
            <person name="Braasch I."/>
            <person name="Lecointre G."/>
            <person name="Bobe J."/>
            <person name="Postlethwait J.H."/>
            <person name="Berthelot C."/>
            <person name="Roest Crollius H."/>
            <person name="Guiguen Y."/>
        </authorList>
    </citation>
    <scope>NUCLEOTIDE SEQUENCE</scope>
    <source>
        <strain evidence="1">WJC10195</strain>
    </source>
</reference>
<keyword evidence="2" id="KW-1185">Reference proteome</keyword>
<sequence length="135" mass="14547">MFKRLRTAAADNGAKQGAVETDFPVQRTASCVPSLPETAWLNPPDTSKSQVRAQLEPYSLFQTCNPAVQSRLRHTAGRRPLSYASSEGRRGVIGASGSWKCDWDGMVGAGGRGEARRGRVKADGWAGVPRADGFR</sequence>
<organism evidence="1 2">
    <name type="scientific">Synaphobranchus kaupii</name>
    <name type="common">Kaup's arrowtooth eel</name>
    <dbReference type="NCBI Taxonomy" id="118154"/>
    <lineage>
        <taxon>Eukaryota</taxon>
        <taxon>Metazoa</taxon>
        <taxon>Chordata</taxon>
        <taxon>Craniata</taxon>
        <taxon>Vertebrata</taxon>
        <taxon>Euteleostomi</taxon>
        <taxon>Actinopterygii</taxon>
        <taxon>Neopterygii</taxon>
        <taxon>Teleostei</taxon>
        <taxon>Anguilliformes</taxon>
        <taxon>Synaphobranchidae</taxon>
        <taxon>Synaphobranchus</taxon>
    </lineage>
</organism>